<dbReference type="Proteomes" id="UP000076727">
    <property type="component" value="Unassembled WGS sequence"/>
</dbReference>
<keyword evidence="2" id="KW-1185">Reference proteome</keyword>
<name>A0A165KNV9_9APHY</name>
<dbReference type="OrthoDB" id="3133286at2759"/>
<evidence type="ECO:0000313" key="2">
    <source>
        <dbReference type="Proteomes" id="UP000076727"/>
    </source>
</evidence>
<dbReference type="EMBL" id="KV429191">
    <property type="protein sequence ID" value="KZT63383.1"/>
    <property type="molecule type" value="Genomic_DNA"/>
</dbReference>
<gene>
    <name evidence="1" type="ORF">DAEQUDRAFT_719496</name>
</gene>
<accession>A0A165KNV9</accession>
<proteinExistence type="predicted"/>
<evidence type="ECO:0008006" key="3">
    <source>
        <dbReference type="Google" id="ProtNLM"/>
    </source>
</evidence>
<organism evidence="1 2">
    <name type="scientific">Daedalea quercina L-15889</name>
    <dbReference type="NCBI Taxonomy" id="1314783"/>
    <lineage>
        <taxon>Eukaryota</taxon>
        <taxon>Fungi</taxon>
        <taxon>Dikarya</taxon>
        <taxon>Basidiomycota</taxon>
        <taxon>Agaricomycotina</taxon>
        <taxon>Agaricomycetes</taxon>
        <taxon>Polyporales</taxon>
        <taxon>Fomitopsis</taxon>
    </lineage>
</organism>
<sequence>MAPPPTYEEICEISGRAVSIFSESGYDCCLFESTACALYGTTRCPNDVDLIVLADVDTEYLKQLLAAADDHFFLVPPKSWNADYEILWYELPSTRLGAKRKCKVDILVPGILNIPNIPSLQVKRKSGLPVMPLLPLLLMKLQGWTDHRDSNRRDFREKQHVDVEDIEELLAITCNTRTYISSNSLSWLLKDFVHGAQDRVYDYVEEFPETALQWETLGFQAYY</sequence>
<dbReference type="AlphaFoldDB" id="A0A165KNV9"/>
<protein>
    <recommendedName>
        <fullName evidence="3">Nucleotidyltransferase</fullName>
    </recommendedName>
</protein>
<evidence type="ECO:0000313" key="1">
    <source>
        <dbReference type="EMBL" id="KZT63383.1"/>
    </source>
</evidence>
<reference evidence="1 2" key="1">
    <citation type="journal article" date="2016" name="Mol. Biol. Evol.">
        <title>Comparative Genomics of Early-Diverging Mushroom-Forming Fungi Provides Insights into the Origins of Lignocellulose Decay Capabilities.</title>
        <authorList>
            <person name="Nagy L.G."/>
            <person name="Riley R."/>
            <person name="Tritt A."/>
            <person name="Adam C."/>
            <person name="Daum C."/>
            <person name="Floudas D."/>
            <person name="Sun H."/>
            <person name="Yadav J.S."/>
            <person name="Pangilinan J."/>
            <person name="Larsson K.H."/>
            <person name="Matsuura K."/>
            <person name="Barry K."/>
            <person name="Labutti K."/>
            <person name="Kuo R."/>
            <person name="Ohm R.A."/>
            <person name="Bhattacharya S.S."/>
            <person name="Shirouzu T."/>
            <person name="Yoshinaga Y."/>
            <person name="Martin F.M."/>
            <person name="Grigoriev I.V."/>
            <person name="Hibbett D.S."/>
        </authorList>
    </citation>
    <scope>NUCLEOTIDE SEQUENCE [LARGE SCALE GENOMIC DNA]</scope>
    <source>
        <strain evidence="1 2">L-15889</strain>
    </source>
</reference>